<dbReference type="InterPro" id="IPR003439">
    <property type="entry name" value="ABC_transporter-like_ATP-bd"/>
</dbReference>
<keyword evidence="5" id="KW-1185">Reference proteome</keyword>
<dbReference type="GO" id="GO:0005524">
    <property type="term" value="F:ATP binding"/>
    <property type="evidence" value="ECO:0007669"/>
    <property type="project" value="UniProtKB-KW"/>
</dbReference>
<protein>
    <submittedName>
        <fullName evidence="4">ABC-2 type transport system ATP-binding protein</fullName>
    </submittedName>
</protein>
<dbReference type="RefSeq" id="WP_091539920.1">
    <property type="nucleotide sequence ID" value="NZ_FMUS01000003.1"/>
</dbReference>
<reference evidence="4 5" key="1">
    <citation type="submission" date="2016-10" db="EMBL/GenBank/DDBJ databases">
        <authorList>
            <person name="de Groot N.N."/>
        </authorList>
    </citation>
    <scope>NUCLEOTIDE SEQUENCE [LARGE SCALE GENOMIC DNA]</scope>
    <source>
        <strain evidence="4 5">DSM 18978</strain>
    </source>
</reference>
<dbReference type="AlphaFoldDB" id="A0A1G5CH26"/>
<keyword evidence="1" id="KW-0547">Nucleotide-binding</keyword>
<proteinExistence type="predicted"/>
<gene>
    <name evidence="4" type="ORF">SAMN03080606_00664</name>
</gene>
<dbReference type="SUPFAM" id="SSF52540">
    <property type="entry name" value="P-loop containing nucleoside triphosphate hydrolases"/>
    <property type="match status" value="1"/>
</dbReference>
<dbReference type="PROSITE" id="PS00211">
    <property type="entry name" value="ABC_TRANSPORTER_1"/>
    <property type="match status" value="1"/>
</dbReference>
<dbReference type="SMART" id="SM00382">
    <property type="entry name" value="AAA"/>
    <property type="match status" value="1"/>
</dbReference>
<name>A0A1G5CH26_9FIRM</name>
<organism evidence="4 5">
    <name type="scientific">Alkaliphilus peptidifermentans DSM 18978</name>
    <dbReference type="NCBI Taxonomy" id="1120976"/>
    <lineage>
        <taxon>Bacteria</taxon>
        <taxon>Bacillati</taxon>
        <taxon>Bacillota</taxon>
        <taxon>Clostridia</taxon>
        <taxon>Peptostreptococcales</taxon>
        <taxon>Natronincolaceae</taxon>
        <taxon>Alkaliphilus</taxon>
    </lineage>
</organism>
<accession>A0A1G5CH26</accession>
<evidence type="ECO:0000313" key="5">
    <source>
        <dbReference type="Proteomes" id="UP000198636"/>
    </source>
</evidence>
<feature type="domain" description="ABC transporter" evidence="3">
    <location>
        <begin position="4"/>
        <end position="233"/>
    </location>
</feature>
<dbReference type="InterPro" id="IPR027417">
    <property type="entry name" value="P-loop_NTPase"/>
</dbReference>
<dbReference type="PROSITE" id="PS50893">
    <property type="entry name" value="ABC_TRANSPORTER_2"/>
    <property type="match status" value="1"/>
</dbReference>
<evidence type="ECO:0000313" key="4">
    <source>
        <dbReference type="EMBL" id="SCY01799.1"/>
    </source>
</evidence>
<evidence type="ECO:0000259" key="3">
    <source>
        <dbReference type="PROSITE" id="PS50893"/>
    </source>
</evidence>
<dbReference type="GO" id="GO:0016887">
    <property type="term" value="F:ATP hydrolysis activity"/>
    <property type="evidence" value="ECO:0007669"/>
    <property type="project" value="InterPro"/>
</dbReference>
<dbReference type="Proteomes" id="UP000198636">
    <property type="component" value="Unassembled WGS sequence"/>
</dbReference>
<sequence length="242" mass="26990">MELIKCNNLGYAYKENKVLEHINFSVEKGEVLGVLGPNGAGKSTLMTICATLLKPSEGEIVYYGDISIDYKKLRRKIGFVPQEIALYEELTPAENLYFFGKLYGLKRDELKLQVAHAAELTGIAINERKKIKELSGGMKRRVNIAAAIINSPEILIMDEPTVGIDIQSRREILMAVGNMMESGKAILYSSHYFDEIVKVCSKILVLKDGKVSAYGTSNELIPKHVQGDVSLEENRLLDSFFL</sequence>
<dbReference type="Gene3D" id="3.40.50.300">
    <property type="entry name" value="P-loop containing nucleotide triphosphate hydrolases"/>
    <property type="match status" value="1"/>
</dbReference>
<dbReference type="PANTHER" id="PTHR43582">
    <property type="entry name" value="LINEARMYCIN RESISTANCE ATP-BINDING PROTEIN LNRL"/>
    <property type="match status" value="1"/>
</dbReference>
<dbReference type="OrthoDB" id="9804819at2"/>
<dbReference type="STRING" id="1120976.SAMN03080606_00664"/>
<evidence type="ECO:0000256" key="2">
    <source>
        <dbReference type="ARBA" id="ARBA00022840"/>
    </source>
</evidence>
<dbReference type="InterPro" id="IPR003593">
    <property type="entry name" value="AAA+_ATPase"/>
</dbReference>
<dbReference type="EMBL" id="FMUS01000003">
    <property type="protein sequence ID" value="SCY01799.1"/>
    <property type="molecule type" value="Genomic_DNA"/>
</dbReference>
<dbReference type="InterPro" id="IPR017871">
    <property type="entry name" value="ABC_transporter-like_CS"/>
</dbReference>
<dbReference type="CDD" id="cd03230">
    <property type="entry name" value="ABC_DR_subfamily_A"/>
    <property type="match status" value="1"/>
</dbReference>
<evidence type="ECO:0000256" key="1">
    <source>
        <dbReference type="ARBA" id="ARBA00022741"/>
    </source>
</evidence>
<dbReference type="PANTHER" id="PTHR43582:SF2">
    <property type="entry name" value="LINEARMYCIN RESISTANCE ATP-BINDING PROTEIN LNRL"/>
    <property type="match status" value="1"/>
</dbReference>
<dbReference type="Pfam" id="PF00005">
    <property type="entry name" value="ABC_tran"/>
    <property type="match status" value="1"/>
</dbReference>
<keyword evidence="2 4" id="KW-0067">ATP-binding</keyword>